<accession>A0AAD7CNF3</accession>
<comment type="caution">
    <text evidence="1">The sequence shown here is derived from an EMBL/GenBank/DDBJ whole genome shotgun (WGS) entry which is preliminary data.</text>
</comment>
<dbReference type="AlphaFoldDB" id="A0AAD7CNF3"/>
<protein>
    <submittedName>
        <fullName evidence="1">Uncharacterized protein</fullName>
    </submittedName>
</protein>
<dbReference type="Proteomes" id="UP001221757">
    <property type="component" value="Unassembled WGS sequence"/>
</dbReference>
<evidence type="ECO:0000313" key="2">
    <source>
        <dbReference type="Proteomes" id="UP001221757"/>
    </source>
</evidence>
<gene>
    <name evidence="1" type="ORF">B0H17DRAFT_1146689</name>
</gene>
<sequence length="385" mass="42654">MCKDQCLCKDRGLTGSSPGFDIWALWILPNSSGFETPLEPKIAQIRQDLHQAFWSIIRGPGAACGRSQPEYSPGEERNYRWVEFMKLGAILVVPRHREICGLGPRLGPIQLSYSPLATTADNSAIHNAAEDTVLAWIIPPVDSWETDNFGSTRDWDTSPFFAGRNVLTMQTALLPRRRSLSHGPCTAAPPHAPRHTHHDAATDHFLRIHCRYSLNLMLRGGNISEDYPDRMIRAKLDEPGVPYVGCGHAAEREMVPLGDARGKGVLGKAILEDWVCGRTESGYNAAPFDAVFVVIPYGIHCREYYSHEYLLLLSFVEVAKITCCCGKVSDAQDVLAVFRAPIWVLVLFKWNIKPNIGGTTSKNSILSRNSLQGDRSANLTELASI</sequence>
<evidence type="ECO:0000313" key="1">
    <source>
        <dbReference type="EMBL" id="KAJ7654757.1"/>
    </source>
</evidence>
<name>A0AAD7CNF3_MYCRO</name>
<dbReference type="EMBL" id="JARKIE010000319">
    <property type="protein sequence ID" value="KAJ7654757.1"/>
    <property type="molecule type" value="Genomic_DNA"/>
</dbReference>
<organism evidence="1 2">
    <name type="scientific">Mycena rosella</name>
    <name type="common">Pink bonnet</name>
    <name type="synonym">Agaricus rosellus</name>
    <dbReference type="NCBI Taxonomy" id="1033263"/>
    <lineage>
        <taxon>Eukaryota</taxon>
        <taxon>Fungi</taxon>
        <taxon>Dikarya</taxon>
        <taxon>Basidiomycota</taxon>
        <taxon>Agaricomycotina</taxon>
        <taxon>Agaricomycetes</taxon>
        <taxon>Agaricomycetidae</taxon>
        <taxon>Agaricales</taxon>
        <taxon>Marasmiineae</taxon>
        <taxon>Mycenaceae</taxon>
        <taxon>Mycena</taxon>
    </lineage>
</organism>
<keyword evidence="2" id="KW-1185">Reference proteome</keyword>
<proteinExistence type="predicted"/>
<reference evidence="1" key="1">
    <citation type="submission" date="2023-03" db="EMBL/GenBank/DDBJ databases">
        <title>Massive genome expansion in bonnet fungi (Mycena s.s.) driven by repeated elements and novel gene families across ecological guilds.</title>
        <authorList>
            <consortium name="Lawrence Berkeley National Laboratory"/>
            <person name="Harder C.B."/>
            <person name="Miyauchi S."/>
            <person name="Viragh M."/>
            <person name="Kuo A."/>
            <person name="Thoen E."/>
            <person name="Andreopoulos B."/>
            <person name="Lu D."/>
            <person name="Skrede I."/>
            <person name="Drula E."/>
            <person name="Henrissat B."/>
            <person name="Morin E."/>
            <person name="Kohler A."/>
            <person name="Barry K."/>
            <person name="LaButti K."/>
            <person name="Morin E."/>
            <person name="Salamov A."/>
            <person name="Lipzen A."/>
            <person name="Mereny Z."/>
            <person name="Hegedus B."/>
            <person name="Baldrian P."/>
            <person name="Stursova M."/>
            <person name="Weitz H."/>
            <person name="Taylor A."/>
            <person name="Grigoriev I.V."/>
            <person name="Nagy L.G."/>
            <person name="Martin F."/>
            <person name="Kauserud H."/>
        </authorList>
    </citation>
    <scope>NUCLEOTIDE SEQUENCE</scope>
    <source>
        <strain evidence="1">CBHHK067</strain>
    </source>
</reference>